<sequence length="260" mass="28274">MARNREYTDTELWANKGCILNTIPMLSAVLAMFVADGLSRYQSSGIYNVPEDLSRRVWPMRNASTFNEFRIFSTWLDERAVNHAAEPDRVASWTAMCANGYAYCPSKNSDYFALAVVSIYIALVLSHMAYSLTGKKGTSNAWNSVTELLVLYQNSPPPATSHKLDNSSAGSSQLKTYRLVLLDDSVGHELGRVDVMESQSGGSSVSGKGVTAKVTDIEMGSIAPAASTSDATTSASSALHLHNTLRQPGLRVVEMDEKYA</sequence>
<keyword evidence="1" id="KW-1133">Transmembrane helix</keyword>
<comment type="caution">
    <text evidence="2">The sequence shown here is derived from an EMBL/GenBank/DDBJ whole genome shotgun (WGS) entry which is preliminary data.</text>
</comment>
<dbReference type="OrthoDB" id="5342924at2759"/>
<dbReference type="AlphaFoldDB" id="A0A1V8TUI8"/>
<keyword evidence="1" id="KW-0472">Membrane</keyword>
<proteinExistence type="predicted"/>
<name>A0A1V8TUI8_9PEZI</name>
<protein>
    <submittedName>
        <fullName evidence="2">Uncharacterized protein</fullName>
    </submittedName>
</protein>
<reference evidence="3" key="1">
    <citation type="submission" date="2017-03" db="EMBL/GenBank/DDBJ databases">
        <title>Genomes of endolithic fungi from Antarctica.</title>
        <authorList>
            <person name="Coleine C."/>
            <person name="Masonjones S."/>
            <person name="Stajich J.E."/>
        </authorList>
    </citation>
    <scope>NUCLEOTIDE SEQUENCE [LARGE SCALE GENOMIC DNA]</scope>
    <source>
        <strain evidence="3">CCFEE 5527</strain>
    </source>
</reference>
<dbReference type="InParanoid" id="A0A1V8TUI8"/>
<evidence type="ECO:0000313" key="2">
    <source>
        <dbReference type="EMBL" id="OQO14996.1"/>
    </source>
</evidence>
<feature type="transmembrane region" description="Helical" evidence="1">
    <location>
        <begin position="111"/>
        <end position="130"/>
    </location>
</feature>
<keyword evidence="1" id="KW-0812">Transmembrane</keyword>
<dbReference type="Proteomes" id="UP000192596">
    <property type="component" value="Unassembled WGS sequence"/>
</dbReference>
<accession>A0A1V8TUI8</accession>
<gene>
    <name evidence="2" type="ORF">B0A48_00378</name>
</gene>
<dbReference type="EMBL" id="NAJO01000001">
    <property type="protein sequence ID" value="OQO14996.1"/>
    <property type="molecule type" value="Genomic_DNA"/>
</dbReference>
<keyword evidence="3" id="KW-1185">Reference proteome</keyword>
<organism evidence="2 3">
    <name type="scientific">Cryoendolithus antarcticus</name>
    <dbReference type="NCBI Taxonomy" id="1507870"/>
    <lineage>
        <taxon>Eukaryota</taxon>
        <taxon>Fungi</taxon>
        <taxon>Dikarya</taxon>
        <taxon>Ascomycota</taxon>
        <taxon>Pezizomycotina</taxon>
        <taxon>Dothideomycetes</taxon>
        <taxon>Dothideomycetidae</taxon>
        <taxon>Cladosporiales</taxon>
        <taxon>Cladosporiaceae</taxon>
        <taxon>Cryoendolithus</taxon>
    </lineage>
</organism>
<feature type="transmembrane region" description="Helical" evidence="1">
    <location>
        <begin position="12"/>
        <end position="35"/>
    </location>
</feature>
<evidence type="ECO:0000256" key="1">
    <source>
        <dbReference type="SAM" id="Phobius"/>
    </source>
</evidence>
<evidence type="ECO:0000313" key="3">
    <source>
        <dbReference type="Proteomes" id="UP000192596"/>
    </source>
</evidence>